<gene>
    <name evidence="2" type="ORF">DI526_07335</name>
</gene>
<name>A0A2W5VFS5_9CAUL</name>
<dbReference type="Proteomes" id="UP000249393">
    <property type="component" value="Unassembled WGS sequence"/>
</dbReference>
<dbReference type="GO" id="GO:0006508">
    <property type="term" value="P:proteolysis"/>
    <property type="evidence" value="ECO:0007669"/>
    <property type="project" value="UniProtKB-KW"/>
</dbReference>
<dbReference type="Pfam" id="PF05299">
    <property type="entry name" value="Peptidase_M61"/>
    <property type="match status" value="1"/>
</dbReference>
<sequence length="536" mass="57756">MLENGKVTALAVTITLPADADGQTRLRLPGDWGGGEKLWRFVKDLTVEGGAVVAQGDDFRLVKSRPRAPLTVRYRVVSAYDGEPPVNSPNFAQPIIGPDSVYVIGETIFVTAEGRDEDKARFTWDPAGSNLVFASDLESLGAGKGTVAVLRDSVAIAARDLTVLQRDAGGAPLRVAVRGTFAFTPAAFADMSARVLAANRAFWGDGKEPFLITLAGQSAPQGWTSRRGTGLGDAFAVIATQGSPLDDYRLFLAHEYFHTWNSARIGGLKEGPDEPLGYWFSEGFTDYYARKLSLRSGLVDLEAFVDAWNEVLQVYGTSPVRDAPNAEIAARFWRDNSAQKLPYQRGALIAVLVDQRLQPQGGLDPLMLAMRDYAKGRNPAEWDHSAAILMPRVLKVRTGVDLAPDLARWIDRGETVVLPPDAFGGCLTVERITRPIFDRGFDADASRASGVFTGVAPDGPAYAAGLRDGMKRLGAKGGKLGDSSVEIEYQVSDAQGAQRSIRFKPEGKTMVSFQRIVLPADLTPQARAACVKAVAG</sequence>
<dbReference type="SUPFAM" id="SSF55486">
    <property type="entry name" value="Metalloproteases ('zincins'), catalytic domain"/>
    <property type="match status" value="1"/>
</dbReference>
<dbReference type="InterPro" id="IPR027268">
    <property type="entry name" value="Peptidase_M4/M1_CTD_sf"/>
</dbReference>
<dbReference type="Gene3D" id="1.10.390.10">
    <property type="entry name" value="Neutral Protease Domain 2"/>
    <property type="match status" value="1"/>
</dbReference>
<comment type="caution">
    <text evidence="2">The sequence shown here is derived from an EMBL/GenBank/DDBJ whole genome shotgun (WGS) entry which is preliminary data.</text>
</comment>
<evidence type="ECO:0000313" key="3">
    <source>
        <dbReference type="Proteomes" id="UP000249393"/>
    </source>
</evidence>
<protein>
    <submittedName>
        <fullName evidence="2">Serine protease</fullName>
    </submittedName>
</protein>
<feature type="domain" description="Peptidase M61 catalytic" evidence="1">
    <location>
        <begin position="251"/>
        <end position="324"/>
    </location>
</feature>
<reference evidence="2 3" key="1">
    <citation type="submission" date="2017-08" db="EMBL/GenBank/DDBJ databases">
        <title>Infants hospitalized years apart are colonized by the same room-sourced microbial strains.</title>
        <authorList>
            <person name="Brooks B."/>
            <person name="Olm M.R."/>
            <person name="Firek B.A."/>
            <person name="Baker R."/>
            <person name="Thomas B.C."/>
            <person name="Morowitz M.J."/>
            <person name="Banfield J.F."/>
        </authorList>
    </citation>
    <scope>NUCLEOTIDE SEQUENCE [LARGE SCALE GENOMIC DNA]</scope>
    <source>
        <strain evidence="2">S2_003_000_R2_4</strain>
    </source>
</reference>
<dbReference type="InterPro" id="IPR007963">
    <property type="entry name" value="Peptidase_M61_catalytic"/>
</dbReference>
<dbReference type="GO" id="GO:0008233">
    <property type="term" value="F:peptidase activity"/>
    <property type="evidence" value="ECO:0007669"/>
    <property type="project" value="UniProtKB-KW"/>
</dbReference>
<dbReference type="AlphaFoldDB" id="A0A2W5VFS5"/>
<keyword evidence="2" id="KW-0645">Protease</keyword>
<keyword evidence="2" id="KW-0378">Hydrolase</keyword>
<organism evidence="2 3">
    <name type="scientific">Caulobacter segnis</name>
    <dbReference type="NCBI Taxonomy" id="88688"/>
    <lineage>
        <taxon>Bacteria</taxon>
        <taxon>Pseudomonadati</taxon>
        <taxon>Pseudomonadota</taxon>
        <taxon>Alphaproteobacteria</taxon>
        <taxon>Caulobacterales</taxon>
        <taxon>Caulobacteraceae</taxon>
        <taxon>Caulobacter</taxon>
    </lineage>
</organism>
<dbReference type="EMBL" id="QFQZ01000016">
    <property type="protein sequence ID" value="PZR35416.1"/>
    <property type="molecule type" value="Genomic_DNA"/>
</dbReference>
<accession>A0A2W5VFS5</accession>
<evidence type="ECO:0000259" key="1">
    <source>
        <dbReference type="Pfam" id="PF05299"/>
    </source>
</evidence>
<evidence type="ECO:0000313" key="2">
    <source>
        <dbReference type="EMBL" id="PZR35416.1"/>
    </source>
</evidence>
<proteinExistence type="predicted"/>